<feature type="domain" description="ABC transmembrane type-1" evidence="14">
    <location>
        <begin position="1"/>
        <end position="251"/>
    </location>
</feature>
<dbReference type="SUPFAM" id="SSF52540">
    <property type="entry name" value="P-loop containing nucleoside triphosphate hydrolases"/>
    <property type="match status" value="2"/>
</dbReference>
<dbReference type="GO" id="GO:0016887">
    <property type="term" value="F:ATP hydrolysis activity"/>
    <property type="evidence" value="ECO:0007669"/>
    <property type="project" value="InterPro"/>
</dbReference>
<dbReference type="FunFam" id="3.40.50.300:FF:000302">
    <property type="entry name" value="ATP-binding cassette subfamily B member 5"/>
    <property type="match status" value="1"/>
</dbReference>
<reference evidence="15" key="1">
    <citation type="submission" date="2025-08" db="UniProtKB">
        <authorList>
            <consortium name="Ensembl"/>
        </authorList>
    </citation>
    <scope>IDENTIFICATION</scope>
</reference>
<dbReference type="AlphaFoldDB" id="A0A8C8VH72"/>
<accession>A0A8C8VH72</accession>
<dbReference type="Gene3D" id="3.40.50.300">
    <property type="entry name" value="P-loop containing nucleotide triphosphate hydrolases"/>
    <property type="match status" value="2"/>
</dbReference>
<evidence type="ECO:0000313" key="16">
    <source>
        <dbReference type="Proteomes" id="UP000694393"/>
    </source>
</evidence>
<keyword evidence="4 12" id="KW-0812">Transmembrane</keyword>
<evidence type="ECO:0000256" key="10">
    <source>
        <dbReference type="ARBA" id="ARBA00023136"/>
    </source>
</evidence>
<evidence type="ECO:0000313" key="15">
    <source>
        <dbReference type="Ensembl" id="ENSPCEP00000007854.1"/>
    </source>
</evidence>
<keyword evidence="6" id="KW-0547">Nucleotide-binding</keyword>
<dbReference type="Pfam" id="PF00005">
    <property type="entry name" value="ABC_tran"/>
    <property type="match status" value="2"/>
</dbReference>
<dbReference type="PROSITE" id="PS50893">
    <property type="entry name" value="ABC_TRANSPORTER_2"/>
    <property type="match status" value="2"/>
</dbReference>
<feature type="transmembrane region" description="Helical" evidence="12">
    <location>
        <begin position="23"/>
        <end position="45"/>
    </location>
</feature>
<evidence type="ECO:0000256" key="1">
    <source>
        <dbReference type="ARBA" id="ARBA00004141"/>
    </source>
</evidence>
<dbReference type="PROSITE" id="PS00211">
    <property type="entry name" value="ABC_TRANSPORTER_1"/>
    <property type="match status" value="1"/>
</dbReference>
<comment type="subcellular location">
    <subcellularLocation>
        <location evidence="1">Membrane</location>
        <topology evidence="1">Multi-pass membrane protein</topology>
    </subcellularLocation>
</comment>
<dbReference type="SMART" id="SM00382">
    <property type="entry name" value="AAA"/>
    <property type="match status" value="2"/>
</dbReference>
<comment type="similarity">
    <text evidence="2">Belongs to the ABC transporter superfamily. ABCB family. Multidrug resistance exporter (TC 3.A.1.201) subfamily.</text>
</comment>
<evidence type="ECO:0000259" key="13">
    <source>
        <dbReference type="PROSITE" id="PS50893"/>
    </source>
</evidence>
<dbReference type="CDD" id="cd18577">
    <property type="entry name" value="ABC_6TM_Pgp_ABCB1_D1_like"/>
    <property type="match status" value="1"/>
</dbReference>
<dbReference type="SUPFAM" id="SSF90123">
    <property type="entry name" value="ABC transporter transmembrane region"/>
    <property type="match status" value="2"/>
</dbReference>
<evidence type="ECO:0000256" key="3">
    <source>
        <dbReference type="ARBA" id="ARBA00022448"/>
    </source>
</evidence>
<feature type="domain" description="ABC transporter" evidence="13">
    <location>
        <begin position="877"/>
        <end position="1115"/>
    </location>
</feature>
<keyword evidence="3" id="KW-0813">Transport</keyword>
<dbReference type="GO" id="GO:0015421">
    <property type="term" value="F:ABC-type oligopeptide transporter activity"/>
    <property type="evidence" value="ECO:0007669"/>
    <property type="project" value="TreeGrafter"/>
</dbReference>
<dbReference type="FunFam" id="3.40.50.300:FF:000479">
    <property type="entry name" value="Multidrug resistance protein 1A"/>
    <property type="match status" value="1"/>
</dbReference>
<feature type="transmembrane region" description="Helical" evidence="12">
    <location>
        <begin position="591"/>
        <end position="611"/>
    </location>
</feature>
<evidence type="ECO:0000256" key="12">
    <source>
        <dbReference type="SAM" id="Phobius"/>
    </source>
</evidence>
<keyword evidence="16" id="KW-1185">Reference proteome</keyword>
<feature type="transmembrane region" description="Helical" evidence="12">
    <location>
        <begin position="711"/>
        <end position="731"/>
    </location>
</feature>
<evidence type="ECO:0000256" key="4">
    <source>
        <dbReference type="ARBA" id="ARBA00022692"/>
    </source>
</evidence>
<sequence length="1119" mass="124093">MMNGSTSPAIPRFDVEAEMTKVVYYYVGLGFASMILSTIQVWTFLTSAARQTARIRQKAFFAILHQEMAWFDTTQIGTLNTRLTDDVNTIHEGIGDKICMFVQFFSTFLVSLIVGFIYEWKLTLVILPVILLLLPLAAIGSFFLASFTTKELAAHARAGAVAAETLTAIRTVVAFNGQMKALAKYDVNLENARNAGTKKSIIFNTSLGFMEFILLAVYGFAFWYGTKLTEEEKENYDIGRVYAVVYSIIFLKRASTNLEGITNAQGAAYEVYKIMNKHSLIDSSAKEGYRPDKFKAEIEFKNIHFSYPSRPDDKILKGLNLKIQSGKTVALVGSSGCGKSTTFQLLQRFYDPVQGEITLDGRDIRTLNIKWLRENMGVVNQDPVLFDATIAENIRCFKEDITDSEIEKAAKEANAFDFISTLPNKFNTMVGERGVQLSGGQKQQIAIARALVRNPRILLLDEATSALDTLSESIVQAALDKARAGRTTIVIAHRLSTIRTADTIAGLHKGSIVEQGTHNELMSQKGVYYSLVMQQVMRGDRPLLIKCFRFADTPGHKGSHSAKSIKDLLGSEENLPAMPYSRILALNKPEWLYIPFGVIAAAFCGALYPAFSIIQGKLLGVNPGKRSKTTTLLSLMCLVLGVIILTMYVIQGFLFGMLGEILTKRLRSLSFKAMLHQEIGWYDDHKNAAGVLLTRLATDASQIKGATGSHLGLLTMIVSITLTAIIIAFVYDWRLSLLSLAYFPFLIAANIIKLRSEAGHASDQEAFEEISMEAVENIKTVASLTSEDAFYERYNASLYGPYSISLVELKEVMYLVFRAFHSILFASLHIGNLSSFAPDVGKTKFSAQRIFQLLDRKPLIDSYSEEGTKLSWFDGNIEFRGIHFAYPTRPEVQVLRGLSVKVNKRQTLALVGSSGCGKTTSIQLLERFYDPMAGQVFADGFDAKSLHLQWLRSKLGIVSQDPVLFDCSIAENIQYGDNSRVVSQEEVEEAAKAANIHTFIENLPEKYNTRVGDKGTQLSGGQKQRIAIARALVRKPAVLLLDEATSALDTESEKIVQKALDDVRKDRTCIIIAHRLTTIQNADVIAVIHKGKVVEQGTHSQLLAKEGYYYALVNAQVSH</sequence>
<dbReference type="Pfam" id="PF00664">
    <property type="entry name" value="ABC_membrane"/>
    <property type="match status" value="2"/>
</dbReference>
<dbReference type="Ensembl" id="ENSPCET00000008131.1">
    <property type="protein sequence ID" value="ENSPCEP00000007854.1"/>
    <property type="gene ID" value="ENSPCEG00000004758.1"/>
</dbReference>
<dbReference type="CDD" id="cd18578">
    <property type="entry name" value="ABC_6TM_Pgp_ABCB1_D2_like"/>
    <property type="match status" value="1"/>
</dbReference>
<keyword evidence="10 12" id="KW-0472">Membrane</keyword>
<dbReference type="GO" id="GO:0090374">
    <property type="term" value="P:oligopeptide export from mitochondrion"/>
    <property type="evidence" value="ECO:0007669"/>
    <property type="project" value="TreeGrafter"/>
</dbReference>
<dbReference type="InterPro" id="IPR039421">
    <property type="entry name" value="Type_1_exporter"/>
</dbReference>
<dbReference type="PANTHER" id="PTHR43394:SF20">
    <property type="entry name" value="ATP BINDING CASSETTE SUBFAMILY B MEMBER 5"/>
    <property type="match status" value="1"/>
</dbReference>
<dbReference type="Gene3D" id="1.20.1560.10">
    <property type="entry name" value="ABC transporter type 1, transmembrane domain"/>
    <property type="match status" value="2"/>
</dbReference>
<dbReference type="GO" id="GO:0005743">
    <property type="term" value="C:mitochondrial inner membrane"/>
    <property type="evidence" value="ECO:0007669"/>
    <property type="project" value="TreeGrafter"/>
</dbReference>
<name>A0A8C8VH72_9SAUR</name>
<dbReference type="GO" id="GO:0005524">
    <property type="term" value="F:ATP binding"/>
    <property type="evidence" value="ECO:0007669"/>
    <property type="project" value="UniProtKB-KW"/>
</dbReference>
<evidence type="ECO:0000256" key="11">
    <source>
        <dbReference type="ARBA" id="ARBA00023180"/>
    </source>
</evidence>
<dbReference type="InterPro" id="IPR036640">
    <property type="entry name" value="ABC1_TM_sf"/>
</dbReference>
<dbReference type="PANTHER" id="PTHR43394">
    <property type="entry name" value="ATP-DEPENDENT PERMEASE MDL1, MITOCHONDRIAL"/>
    <property type="match status" value="1"/>
</dbReference>
<dbReference type="InterPro" id="IPR027417">
    <property type="entry name" value="P-loop_NTPase"/>
</dbReference>
<feature type="transmembrane region" description="Helical" evidence="12">
    <location>
        <begin position="737"/>
        <end position="754"/>
    </location>
</feature>
<dbReference type="InterPro" id="IPR003593">
    <property type="entry name" value="AAA+_ATPase"/>
</dbReference>
<feature type="transmembrane region" description="Helical" evidence="12">
    <location>
        <begin position="201"/>
        <end position="223"/>
    </location>
</feature>
<keyword evidence="11" id="KW-0325">Glycoprotein</keyword>
<evidence type="ECO:0000256" key="6">
    <source>
        <dbReference type="ARBA" id="ARBA00022741"/>
    </source>
</evidence>
<protein>
    <submittedName>
        <fullName evidence="15">Uncharacterized protein</fullName>
    </submittedName>
</protein>
<organism evidence="15 16">
    <name type="scientific">Pelusios castaneus</name>
    <name type="common">West African mud turtle</name>
    <dbReference type="NCBI Taxonomy" id="367368"/>
    <lineage>
        <taxon>Eukaryota</taxon>
        <taxon>Metazoa</taxon>
        <taxon>Chordata</taxon>
        <taxon>Craniata</taxon>
        <taxon>Vertebrata</taxon>
        <taxon>Euteleostomi</taxon>
        <taxon>Archelosauria</taxon>
        <taxon>Testudinata</taxon>
        <taxon>Testudines</taxon>
        <taxon>Pleurodira</taxon>
        <taxon>Pelomedusidae</taxon>
        <taxon>Pelusios</taxon>
    </lineage>
</organism>
<keyword evidence="9 12" id="KW-1133">Transmembrane helix</keyword>
<dbReference type="InterPro" id="IPR017871">
    <property type="entry name" value="ABC_transporter-like_CS"/>
</dbReference>
<dbReference type="Proteomes" id="UP000694393">
    <property type="component" value="Unplaced"/>
</dbReference>
<feature type="transmembrane region" description="Helical" evidence="12">
    <location>
        <begin position="124"/>
        <end position="147"/>
    </location>
</feature>
<evidence type="ECO:0000256" key="5">
    <source>
        <dbReference type="ARBA" id="ARBA00022737"/>
    </source>
</evidence>
<feature type="domain" description="ABC transporter" evidence="13">
    <location>
        <begin position="298"/>
        <end position="534"/>
    </location>
</feature>
<evidence type="ECO:0000259" key="14">
    <source>
        <dbReference type="PROSITE" id="PS50929"/>
    </source>
</evidence>
<feature type="transmembrane region" description="Helical" evidence="12">
    <location>
        <begin position="98"/>
        <end position="118"/>
    </location>
</feature>
<keyword evidence="5" id="KW-0677">Repeat</keyword>
<dbReference type="CDD" id="cd03249">
    <property type="entry name" value="ABC_MTABC3_MDL1_MDL2"/>
    <property type="match status" value="2"/>
</dbReference>
<keyword evidence="8" id="KW-1278">Translocase</keyword>
<dbReference type="PROSITE" id="PS50929">
    <property type="entry name" value="ABC_TM1F"/>
    <property type="match status" value="2"/>
</dbReference>
<dbReference type="InterPro" id="IPR003439">
    <property type="entry name" value="ABC_transporter-like_ATP-bd"/>
</dbReference>
<dbReference type="InterPro" id="IPR011527">
    <property type="entry name" value="ABC1_TM_dom"/>
</dbReference>
<keyword evidence="7" id="KW-0067">ATP-binding</keyword>
<reference evidence="15" key="2">
    <citation type="submission" date="2025-09" db="UniProtKB">
        <authorList>
            <consortium name="Ensembl"/>
        </authorList>
    </citation>
    <scope>IDENTIFICATION</scope>
</reference>
<evidence type="ECO:0000256" key="2">
    <source>
        <dbReference type="ARBA" id="ARBA00007577"/>
    </source>
</evidence>
<evidence type="ECO:0000256" key="9">
    <source>
        <dbReference type="ARBA" id="ARBA00022989"/>
    </source>
</evidence>
<evidence type="ECO:0000256" key="7">
    <source>
        <dbReference type="ARBA" id="ARBA00022840"/>
    </source>
</evidence>
<proteinExistence type="inferred from homology"/>
<feature type="domain" description="ABC transmembrane type-1" evidence="14">
    <location>
        <begin position="596"/>
        <end position="798"/>
    </location>
</feature>
<feature type="transmembrane region" description="Helical" evidence="12">
    <location>
        <begin position="631"/>
        <end position="658"/>
    </location>
</feature>
<evidence type="ECO:0000256" key="8">
    <source>
        <dbReference type="ARBA" id="ARBA00022967"/>
    </source>
</evidence>